<keyword evidence="2" id="KW-1185">Reference proteome</keyword>
<gene>
    <name evidence="1" type="ORF">GMARGA_LOCUS33859</name>
</gene>
<name>A0ABN7WSF2_GIGMA</name>
<evidence type="ECO:0000313" key="1">
    <source>
        <dbReference type="EMBL" id="CAG8838208.1"/>
    </source>
</evidence>
<feature type="non-terminal residue" evidence="1">
    <location>
        <position position="1"/>
    </location>
</feature>
<sequence>GTFAKVINNIEDTLEDWELFEITHNTLQDYALKAIEWHKKANKKLKSTFYTDKGKAPAQSYYENILAQSYHKDILAQSKQQMQRIENQLVKSQPYEVQRLTSVFHYFRLLLNGERKIQALEQIADNLWKDIQNTEYMSHCIRGWAKDFLEQGTLPSHQQGKHAKRASLLDDEDIKLAAYIWLRSILPKDQQQEQYDDDNMENVIPPEQLEIWDTCHVLVTYDKVYFYANNDNSSFGEDMVKQLREKAIPIFNALHPSTNYNAHALNALMCSRMTLYPKVEKKFKFKDSWFIHNYEKTVQPMFFLDEKDSTVKFKGIKKILEERNMWTGQRLDCKRKEDDEK</sequence>
<proteinExistence type="predicted"/>
<organism evidence="1 2">
    <name type="scientific">Gigaspora margarita</name>
    <dbReference type="NCBI Taxonomy" id="4874"/>
    <lineage>
        <taxon>Eukaryota</taxon>
        <taxon>Fungi</taxon>
        <taxon>Fungi incertae sedis</taxon>
        <taxon>Mucoromycota</taxon>
        <taxon>Glomeromycotina</taxon>
        <taxon>Glomeromycetes</taxon>
        <taxon>Diversisporales</taxon>
        <taxon>Gigasporaceae</taxon>
        <taxon>Gigaspora</taxon>
    </lineage>
</organism>
<dbReference type="Proteomes" id="UP000789901">
    <property type="component" value="Unassembled WGS sequence"/>
</dbReference>
<feature type="non-terminal residue" evidence="1">
    <location>
        <position position="341"/>
    </location>
</feature>
<evidence type="ECO:0000313" key="2">
    <source>
        <dbReference type="Proteomes" id="UP000789901"/>
    </source>
</evidence>
<dbReference type="EMBL" id="CAJVQB010057570">
    <property type="protein sequence ID" value="CAG8838208.1"/>
    <property type="molecule type" value="Genomic_DNA"/>
</dbReference>
<comment type="caution">
    <text evidence="1">The sequence shown here is derived from an EMBL/GenBank/DDBJ whole genome shotgun (WGS) entry which is preliminary data.</text>
</comment>
<accession>A0ABN7WSF2</accession>
<protein>
    <submittedName>
        <fullName evidence="1">26808_t:CDS:1</fullName>
    </submittedName>
</protein>
<reference evidence="1 2" key="1">
    <citation type="submission" date="2021-06" db="EMBL/GenBank/DDBJ databases">
        <authorList>
            <person name="Kallberg Y."/>
            <person name="Tangrot J."/>
            <person name="Rosling A."/>
        </authorList>
    </citation>
    <scope>NUCLEOTIDE SEQUENCE [LARGE SCALE GENOMIC DNA]</scope>
    <source>
        <strain evidence="1 2">120-4 pot B 10/14</strain>
    </source>
</reference>